<keyword evidence="2" id="KW-0472">Membrane</keyword>
<evidence type="ECO:0000313" key="5">
    <source>
        <dbReference type="Proteomes" id="UP000182350"/>
    </source>
</evidence>
<organism evidence="4 5">
    <name type="scientific">Marinospirillum alkaliphilum DSM 21637</name>
    <dbReference type="NCBI Taxonomy" id="1122209"/>
    <lineage>
        <taxon>Bacteria</taxon>
        <taxon>Pseudomonadati</taxon>
        <taxon>Pseudomonadota</taxon>
        <taxon>Gammaproteobacteria</taxon>
        <taxon>Oceanospirillales</taxon>
        <taxon>Oceanospirillaceae</taxon>
        <taxon>Marinospirillum</taxon>
    </lineage>
</organism>
<dbReference type="Pfam" id="PF02321">
    <property type="entry name" value="OEP"/>
    <property type="match status" value="2"/>
</dbReference>
<comment type="similarity">
    <text evidence="1 2">Belongs to the outer membrane factor (OMF) (TC 1.B.17) family.</text>
</comment>
<dbReference type="PANTHER" id="PTHR30203">
    <property type="entry name" value="OUTER MEMBRANE CATION EFFLUX PROTEIN"/>
    <property type="match status" value="1"/>
</dbReference>
<protein>
    <submittedName>
        <fullName evidence="4">Efflux transporter, outer membrane factor (OMF) lipoprotein, NodT family</fullName>
    </submittedName>
</protein>
<dbReference type="STRING" id="1122209.SAMN02745752_00640"/>
<accession>A0A1K1UWH7</accession>
<keyword evidence="2" id="KW-0564">Palmitate</keyword>
<dbReference type="RefSeq" id="WP_072324906.1">
    <property type="nucleotide sequence ID" value="NZ_FPJW01000002.1"/>
</dbReference>
<dbReference type="Gene3D" id="2.20.200.10">
    <property type="entry name" value="Outer membrane efflux proteins (OEP)"/>
    <property type="match status" value="1"/>
</dbReference>
<keyword evidence="2" id="KW-0812">Transmembrane</keyword>
<evidence type="ECO:0000313" key="4">
    <source>
        <dbReference type="EMBL" id="SFX17152.1"/>
    </source>
</evidence>
<keyword evidence="2" id="KW-1134">Transmembrane beta strand</keyword>
<sequence>MKPRLLFMLLPLLLLGACSRNIQYQQLDVELAEQWDQPVTQLSDGVRFTDADWWQAFNSPALDQLIEQALASSPDLLMAGYRIEQAEAQLGITRASSLPGVSANVGAGVRETTTQGQSSRGDSSNASVSTSYEIDLWGRVAAERAAGQASLAATVHDWHAARLSLTAAVANSWFQWLSLEAQVQTAAGNLQAAEQQLQLIEARQQQGTATRADLARQRSQVINQRSSLQSLQSQQQQTRNALALLLGVPAQGFTPPAGDLLALSLTHPDPGMPTEILTRRPDLASSEARLRAADANIAAARAAIFPSMQLSASAALASNTLSLGDPVQTLGISASLTQSIFDHGLRKRQIALAQARQQELLESYRKTLLTALIEVEDALNRLQLTQQLETQQLALLDEQRLLATQTERLYRGGTESLSNLLDSQRSLAQAEEQLVQLRQARLNAGLDLYKALGGGWQ</sequence>
<gene>
    <name evidence="4" type="ORF">SAMN02745752_00640</name>
</gene>
<keyword evidence="5" id="KW-1185">Reference proteome</keyword>
<dbReference type="GO" id="GO:0009279">
    <property type="term" value="C:cell outer membrane"/>
    <property type="evidence" value="ECO:0007669"/>
    <property type="project" value="UniProtKB-SubCell"/>
</dbReference>
<comment type="subcellular location">
    <subcellularLocation>
        <location evidence="2">Cell outer membrane</location>
        <topology evidence="2">Lipid-anchor</topology>
    </subcellularLocation>
</comment>
<feature type="coiled-coil region" evidence="3">
    <location>
        <begin position="420"/>
        <end position="447"/>
    </location>
</feature>
<name>A0A1K1UWH7_9GAMM</name>
<proteinExistence type="inferred from homology"/>
<reference evidence="4 5" key="1">
    <citation type="submission" date="2016-11" db="EMBL/GenBank/DDBJ databases">
        <authorList>
            <person name="Jaros S."/>
            <person name="Januszkiewicz K."/>
            <person name="Wedrychowicz H."/>
        </authorList>
    </citation>
    <scope>NUCLEOTIDE SEQUENCE [LARGE SCALE GENOMIC DNA]</scope>
    <source>
        <strain evidence="4 5">DSM 21637</strain>
    </source>
</reference>
<feature type="signal peptide" evidence="2">
    <location>
        <begin position="1"/>
        <end position="24"/>
    </location>
</feature>
<dbReference type="SUPFAM" id="SSF56954">
    <property type="entry name" value="Outer membrane efflux proteins (OEP)"/>
    <property type="match status" value="1"/>
</dbReference>
<dbReference type="PANTHER" id="PTHR30203:SF33">
    <property type="entry name" value="BLR4455 PROTEIN"/>
    <property type="match status" value="1"/>
</dbReference>
<dbReference type="Gene3D" id="1.20.1600.10">
    <property type="entry name" value="Outer membrane efflux proteins (OEP)"/>
    <property type="match status" value="1"/>
</dbReference>
<evidence type="ECO:0000256" key="2">
    <source>
        <dbReference type="RuleBase" id="RU362097"/>
    </source>
</evidence>
<dbReference type="NCBIfam" id="TIGR01845">
    <property type="entry name" value="outer_NodT"/>
    <property type="match status" value="1"/>
</dbReference>
<dbReference type="Proteomes" id="UP000182350">
    <property type="component" value="Unassembled WGS sequence"/>
</dbReference>
<keyword evidence="2 4" id="KW-0449">Lipoprotein</keyword>
<dbReference type="EMBL" id="FPJW01000002">
    <property type="protein sequence ID" value="SFX17152.1"/>
    <property type="molecule type" value="Genomic_DNA"/>
</dbReference>
<dbReference type="GO" id="GO:0015562">
    <property type="term" value="F:efflux transmembrane transporter activity"/>
    <property type="evidence" value="ECO:0007669"/>
    <property type="project" value="InterPro"/>
</dbReference>
<dbReference type="InterPro" id="IPR003423">
    <property type="entry name" value="OMP_efflux"/>
</dbReference>
<feature type="chain" id="PRO_5011831633" evidence="2">
    <location>
        <begin position="25"/>
        <end position="457"/>
    </location>
</feature>
<dbReference type="OrthoDB" id="9770517at2"/>
<keyword evidence="2" id="KW-0732">Signal</keyword>
<evidence type="ECO:0000256" key="3">
    <source>
        <dbReference type="SAM" id="Coils"/>
    </source>
</evidence>
<keyword evidence="3" id="KW-0175">Coiled coil</keyword>
<dbReference type="AlphaFoldDB" id="A0A1K1UWH7"/>
<dbReference type="PROSITE" id="PS51257">
    <property type="entry name" value="PROKAR_LIPOPROTEIN"/>
    <property type="match status" value="1"/>
</dbReference>
<evidence type="ECO:0000256" key="1">
    <source>
        <dbReference type="ARBA" id="ARBA00007613"/>
    </source>
</evidence>
<dbReference type="InterPro" id="IPR010131">
    <property type="entry name" value="MdtP/NodT-like"/>
</dbReference>